<feature type="transmembrane region" description="Helical" evidence="9">
    <location>
        <begin position="185"/>
        <end position="208"/>
    </location>
</feature>
<feature type="domain" description="Methyl-accepting transducer" evidence="10">
    <location>
        <begin position="272"/>
        <end position="501"/>
    </location>
</feature>
<evidence type="ECO:0000256" key="9">
    <source>
        <dbReference type="SAM" id="Phobius"/>
    </source>
</evidence>
<dbReference type="GO" id="GO:0004888">
    <property type="term" value="F:transmembrane signaling receptor activity"/>
    <property type="evidence" value="ECO:0007669"/>
    <property type="project" value="InterPro"/>
</dbReference>
<dbReference type="Pfam" id="PF00015">
    <property type="entry name" value="MCPsignal"/>
    <property type="match status" value="1"/>
</dbReference>
<feature type="compositionally biased region" description="Polar residues" evidence="8">
    <location>
        <begin position="519"/>
        <end position="533"/>
    </location>
</feature>
<dbReference type="SUPFAM" id="SSF58104">
    <property type="entry name" value="Methyl-accepting chemotaxis protein (MCP) signaling domain"/>
    <property type="match status" value="1"/>
</dbReference>
<accession>A0A421DRG8</accession>
<keyword evidence="3" id="KW-0145">Chemotaxis</keyword>
<evidence type="ECO:0000313" key="11">
    <source>
        <dbReference type="EMBL" id="RLM26706.1"/>
    </source>
</evidence>
<dbReference type="PRINTS" id="PR00260">
    <property type="entry name" value="CHEMTRNSDUCR"/>
</dbReference>
<keyword evidence="12" id="KW-1185">Reference proteome</keyword>
<keyword evidence="7" id="KW-0175">Coiled coil</keyword>
<comment type="similarity">
    <text evidence="5">Belongs to the methyl-accepting chemotaxis (MCP) protein family.</text>
</comment>
<dbReference type="InterPro" id="IPR004090">
    <property type="entry name" value="Chemotax_Me-accpt_rcpt"/>
</dbReference>
<dbReference type="Proteomes" id="UP000285648">
    <property type="component" value="Unassembled WGS sequence"/>
</dbReference>
<sequence length="552" mass="58820">MNMLKNMKLGTMLGSGFALIILIGCLVALFGRVQLTELGGNIQLSQVRINNLLLMQEVKDNINTMSRIIRNIALMDDRQEMEEEEKRIVKLLARNSELFSQIKERTVSPEARARTQALEALIPSYRATVSKAISVGMSGQPEEARAVLFGELRDAQSGVFNALDAMISFQAKLTVDTANESQQQAISAGLLMLIIAALAALLGALVAWGITYRIKKQLGGEPTYAVEIAQQVAQGNLALHVQLRPGDTHSVLAAMAAMRDGLSNTVNQVRESSESIATGAGQIAIGNTDLSQRTEEQASNLQQTAASMEQMNTTIKQNTDTVHMASELANSASATAAKGGEVVNNVVSTMEDISASSRKIGDIIGVIDGIAFQTNILALNAAVEAARAGEQGRGFAVVAGEVRSLAQRSASAAKEIKDLISESVQKVETGSHQVNEAGTTMGEIVEQVRRVAGLLSEIGVTTREQAQGISQVNDAVNQLDEVTQQNAALVEESATAADSLSDQAKRLVELMSTFRLSDANVSKASPQTPSRPAQTLKLAGKTTSGTQDWESF</sequence>
<keyword evidence="2" id="KW-0488">Methylation</keyword>
<dbReference type="SMART" id="SM00283">
    <property type="entry name" value="MA"/>
    <property type="match status" value="1"/>
</dbReference>
<dbReference type="CDD" id="cd11386">
    <property type="entry name" value="MCP_signal"/>
    <property type="match status" value="1"/>
</dbReference>
<proteinExistence type="inferred from homology"/>
<dbReference type="Gene3D" id="1.10.287.950">
    <property type="entry name" value="Methyl-accepting chemotaxis protein"/>
    <property type="match status" value="1"/>
</dbReference>
<feature type="coiled-coil region" evidence="7">
    <location>
        <begin position="74"/>
        <end position="101"/>
    </location>
</feature>
<keyword evidence="9" id="KW-1133">Transmembrane helix</keyword>
<dbReference type="FunFam" id="1.10.287.950:FF:000001">
    <property type="entry name" value="Methyl-accepting chemotaxis sensory transducer"/>
    <property type="match status" value="1"/>
</dbReference>
<dbReference type="InterPro" id="IPR004089">
    <property type="entry name" value="MCPsignal_dom"/>
</dbReference>
<dbReference type="PROSITE" id="PS50111">
    <property type="entry name" value="CHEMOTAXIS_TRANSDUC_2"/>
    <property type="match status" value="1"/>
</dbReference>
<evidence type="ECO:0000256" key="2">
    <source>
        <dbReference type="ARBA" id="ARBA00022481"/>
    </source>
</evidence>
<gene>
    <name evidence="11" type="ORF">BIY29_05050</name>
</gene>
<comment type="caution">
    <text evidence="11">The sequence shown here is derived from an EMBL/GenBank/DDBJ whole genome shotgun (WGS) entry which is preliminary data.</text>
</comment>
<dbReference type="PANTHER" id="PTHR43531">
    <property type="entry name" value="PROTEIN ICFG"/>
    <property type="match status" value="1"/>
</dbReference>
<name>A0A421DRG8_9GAMM</name>
<dbReference type="EMBL" id="MJLZ01000007">
    <property type="protein sequence ID" value="RLM26706.1"/>
    <property type="molecule type" value="Genomic_DNA"/>
</dbReference>
<feature type="region of interest" description="Disordered" evidence="8">
    <location>
        <begin position="519"/>
        <end position="552"/>
    </location>
</feature>
<dbReference type="InterPro" id="IPR051310">
    <property type="entry name" value="MCP_chemotaxis"/>
</dbReference>
<protein>
    <submittedName>
        <fullName evidence="11">Chemotaxis protein</fullName>
    </submittedName>
</protein>
<organism evidence="11 12">
    <name type="scientific">Brenneria alni</name>
    <dbReference type="NCBI Taxonomy" id="71656"/>
    <lineage>
        <taxon>Bacteria</taxon>
        <taxon>Pseudomonadati</taxon>
        <taxon>Pseudomonadota</taxon>
        <taxon>Gammaproteobacteria</taxon>
        <taxon>Enterobacterales</taxon>
        <taxon>Pectobacteriaceae</taxon>
        <taxon>Brenneria</taxon>
    </lineage>
</organism>
<reference evidence="11 12" key="1">
    <citation type="submission" date="2016-09" db="EMBL/GenBank/DDBJ databases">
        <authorList>
            <person name="Doonan J."/>
            <person name="Pachebat J.A."/>
            <person name="Golyshin P.N."/>
            <person name="Denman S."/>
            <person name="Mcdonald J.E."/>
        </authorList>
    </citation>
    <scope>NUCLEOTIDE SEQUENCE [LARGE SCALE GENOMIC DNA]</scope>
    <source>
        <strain evidence="11 12">NCPPB 3934</strain>
    </source>
</reference>
<keyword evidence="9" id="KW-0472">Membrane</keyword>
<dbReference type="RefSeq" id="WP_121574097.1">
    <property type="nucleotide sequence ID" value="NZ_MJLZ01000007.1"/>
</dbReference>
<dbReference type="PROSITE" id="PS51257">
    <property type="entry name" value="PROKAR_LIPOPROTEIN"/>
    <property type="match status" value="1"/>
</dbReference>
<dbReference type="InterPro" id="IPR024478">
    <property type="entry name" value="HlyB_4HB_MCP"/>
</dbReference>
<dbReference type="GO" id="GO:0005886">
    <property type="term" value="C:plasma membrane"/>
    <property type="evidence" value="ECO:0007669"/>
    <property type="project" value="TreeGrafter"/>
</dbReference>
<evidence type="ECO:0000259" key="10">
    <source>
        <dbReference type="PROSITE" id="PS50111"/>
    </source>
</evidence>
<evidence type="ECO:0000256" key="6">
    <source>
        <dbReference type="PROSITE-ProRule" id="PRU00284"/>
    </source>
</evidence>
<evidence type="ECO:0000256" key="3">
    <source>
        <dbReference type="ARBA" id="ARBA00022500"/>
    </source>
</evidence>
<dbReference type="PANTHER" id="PTHR43531:SF14">
    <property type="entry name" value="METHYL-ACCEPTING CHEMOTAXIS PROTEIN I-RELATED"/>
    <property type="match status" value="1"/>
</dbReference>
<dbReference type="GO" id="GO:0006935">
    <property type="term" value="P:chemotaxis"/>
    <property type="evidence" value="ECO:0007669"/>
    <property type="project" value="UniProtKB-KW"/>
</dbReference>
<comment type="subcellular location">
    <subcellularLocation>
        <location evidence="1">Membrane</location>
    </subcellularLocation>
</comment>
<keyword evidence="4 6" id="KW-0807">Transducer</keyword>
<keyword evidence="9" id="KW-0812">Transmembrane</keyword>
<evidence type="ECO:0000256" key="4">
    <source>
        <dbReference type="ARBA" id="ARBA00023224"/>
    </source>
</evidence>
<dbReference type="AlphaFoldDB" id="A0A421DRG8"/>
<dbReference type="CDD" id="cd19411">
    <property type="entry name" value="MCP2201-like_sensor"/>
    <property type="match status" value="1"/>
</dbReference>
<evidence type="ECO:0000256" key="1">
    <source>
        <dbReference type="ARBA" id="ARBA00004370"/>
    </source>
</evidence>
<evidence type="ECO:0000256" key="5">
    <source>
        <dbReference type="ARBA" id="ARBA00029447"/>
    </source>
</evidence>
<dbReference type="Pfam" id="PF12729">
    <property type="entry name" value="4HB_MCP_1"/>
    <property type="match status" value="1"/>
</dbReference>
<dbReference type="OrthoDB" id="9763018at2"/>
<dbReference type="GO" id="GO:0007165">
    <property type="term" value="P:signal transduction"/>
    <property type="evidence" value="ECO:0007669"/>
    <property type="project" value="UniProtKB-KW"/>
</dbReference>
<evidence type="ECO:0000256" key="7">
    <source>
        <dbReference type="SAM" id="Coils"/>
    </source>
</evidence>
<evidence type="ECO:0000313" key="12">
    <source>
        <dbReference type="Proteomes" id="UP000285648"/>
    </source>
</evidence>
<feature type="compositionally biased region" description="Polar residues" evidence="8">
    <location>
        <begin position="541"/>
        <end position="552"/>
    </location>
</feature>
<dbReference type="InterPro" id="IPR047347">
    <property type="entry name" value="YvaQ-like_sensor"/>
</dbReference>
<evidence type="ECO:0000256" key="8">
    <source>
        <dbReference type="SAM" id="MobiDB-lite"/>
    </source>
</evidence>